<evidence type="ECO:0008006" key="2">
    <source>
        <dbReference type="Google" id="ProtNLM"/>
    </source>
</evidence>
<proteinExistence type="predicted"/>
<evidence type="ECO:0000313" key="1">
    <source>
        <dbReference type="EMBL" id="SBV98443.1"/>
    </source>
</evidence>
<dbReference type="EMBL" id="FLUN01000001">
    <property type="protein sequence ID" value="SBV98443.1"/>
    <property type="molecule type" value="Genomic_DNA"/>
</dbReference>
<organism evidence="1">
    <name type="scientific">uncultured Eubacteriales bacterium</name>
    <dbReference type="NCBI Taxonomy" id="172733"/>
    <lineage>
        <taxon>Bacteria</taxon>
        <taxon>Bacillati</taxon>
        <taxon>Bacillota</taxon>
        <taxon>Clostridia</taxon>
        <taxon>Eubacteriales</taxon>
        <taxon>environmental samples</taxon>
    </lineage>
</organism>
<sequence>MRQQELNMLDDEQLIWKCVKPIIQKVRGRNPTIKSQVVMQLNNAQRALFVFQVLYGHANEGILSFFNQISYLADRPDIWDALKSAMEFFNDAEMLSIIKKMETAYYGTVEHLEDTIPMDELDGLYADRIPFTLKLVGAFVRHNPAEYMSSFIT</sequence>
<reference evidence="1" key="1">
    <citation type="submission" date="2016-04" db="EMBL/GenBank/DDBJ databases">
        <authorList>
            <person name="Evans L.H."/>
            <person name="Alamgir A."/>
            <person name="Owens N."/>
            <person name="Weber N.D."/>
            <person name="Virtaneva K."/>
            <person name="Barbian K."/>
            <person name="Babar A."/>
            <person name="Rosenke K."/>
        </authorList>
    </citation>
    <scope>NUCLEOTIDE SEQUENCE</scope>
    <source>
        <strain evidence="1">86</strain>
    </source>
</reference>
<accession>A0A212JG69</accession>
<name>A0A212JG69_9FIRM</name>
<gene>
    <name evidence="1" type="ORF">KL86CLO1_11042</name>
</gene>
<protein>
    <recommendedName>
        <fullName evidence="2">DUF4375 domain-containing protein</fullName>
    </recommendedName>
</protein>
<dbReference type="AlphaFoldDB" id="A0A212JG69"/>